<dbReference type="Proteomes" id="UP000774617">
    <property type="component" value="Unassembled WGS sequence"/>
</dbReference>
<keyword evidence="2" id="KW-1185">Reference proteome</keyword>
<evidence type="ECO:0008006" key="3">
    <source>
        <dbReference type="Google" id="ProtNLM"/>
    </source>
</evidence>
<proteinExistence type="predicted"/>
<organism evidence="1 2">
    <name type="scientific">Macrophomina phaseolina</name>
    <dbReference type="NCBI Taxonomy" id="35725"/>
    <lineage>
        <taxon>Eukaryota</taxon>
        <taxon>Fungi</taxon>
        <taxon>Dikarya</taxon>
        <taxon>Ascomycota</taxon>
        <taxon>Pezizomycotina</taxon>
        <taxon>Dothideomycetes</taxon>
        <taxon>Dothideomycetes incertae sedis</taxon>
        <taxon>Botryosphaeriales</taxon>
        <taxon>Botryosphaeriaceae</taxon>
        <taxon>Macrophomina</taxon>
    </lineage>
</organism>
<reference evidence="1 2" key="1">
    <citation type="journal article" date="2021" name="Nat. Commun.">
        <title>Genetic determinants of endophytism in the Arabidopsis root mycobiome.</title>
        <authorList>
            <person name="Mesny F."/>
            <person name="Miyauchi S."/>
            <person name="Thiergart T."/>
            <person name="Pickel B."/>
            <person name="Atanasova L."/>
            <person name="Karlsson M."/>
            <person name="Huettel B."/>
            <person name="Barry K.W."/>
            <person name="Haridas S."/>
            <person name="Chen C."/>
            <person name="Bauer D."/>
            <person name="Andreopoulos W."/>
            <person name="Pangilinan J."/>
            <person name="LaButti K."/>
            <person name="Riley R."/>
            <person name="Lipzen A."/>
            <person name="Clum A."/>
            <person name="Drula E."/>
            <person name="Henrissat B."/>
            <person name="Kohler A."/>
            <person name="Grigoriev I.V."/>
            <person name="Martin F.M."/>
            <person name="Hacquard S."/>
        </authorList>
    </citation>
    <scope>NUCLEOTIDE SEQUENCE [LARGE SCALE GENOMIC DNA]</scope>
    <source>
        <strain evidence="1 2">MPI-SDFR-AT-0080</strain>
    </source>
</reference>
<comment type="caution">
    <text evidence="1">The sequence shown here is derived from an EMBL/GenBank/DDBJ whole genome shotgun (WGS) entry which is preliminary data.</text>
</comment>
<gene>
    <name evidence="1" type="ORF">B0J12DRAFT_668401</name>
</gene>
<protein>
    <recommendedName>
        <fullName evidence="3">Secreted protein</fullName>
    </recommendedName>
</protein>
<accession>A0ABQ8G752</accession>
<name>A0ABQ8G752_9PEZI</name>
<evidence type="ECO:0000313" key="1">
    <source>
        <dbReference type="EMBL" id="KAH7046756.1"/>
    </source>
</evidence>
<dbReference type="EMBL" id="JAGTJR010000017">
    <property type="protein sequence ID" value="KAH7046756.1"/>
    <property type="molecule type" value="Genomic_DNA"/>
</dbReference>
<evidence type="ECO:0000313" key="2">
    <source>
        <dbReference type="Proteomes" id="UP000774617"/>
    </source>
</evidence>
<sequence>MRRPLPFRILWYVCPSSALRTDCFGFWGADVLFQPTAAAPLERLSFARASVRKSVRLQSRIGRCCDWCLAA</sequence>